<gene>
    <name evidence="1" type="ORF">B9N62_05370</name>
</gene>
<proteinExistence type="predicted"/>
<dbReference type="RefSeq" id="WP_087584693.1">
    <property type="nucleotide sequence ID" value="NZ_CABMKR010000006.1"/>
</dbReference>
<dbReference type="AlphaFoldDB" id="A0A1Y5MVZ7"/>
<reference evidence="1 2" key="1">
    <citation type="submission" date="2017-04" db="EMBL/GenBank/DDBJ databases">
        <title>Complete genome of Campylobacter concisus ATCC 33237T and draft genomes for an additional eight well characterized C. concisus strains.</title>
        <authorList>
            <person name="Cornelius A.J."/>
            <person name="Miller W.G."/>
            <person name="Lastovica A.J."/>
            <person name="On S.L."/>
            <person name="French N.P."/>
            <person name="Vandenberg O."/>
            <person name="Biggs P.J."/>
        </authorList>
    </citation>
    <scope>NUCLEOTIDE SEQUENCE [LARGE SCALE GENOMIC DNA]</scope>
    <source>
        <strain evidence="1 2">Lasto28.99</strain>
    </source>
</reference>
<dbReference type="Proteomes" id="UP000195967">
    <property type="component" value="Unassembled WGS sequence"/>
</dbReference>
<evidence type="ECO:0000313" key="2">
    <source>
        <dbReference type="Proteomes" id="UP000195967"/>
    </source>
</evidence>
<accession>A0A1Y5MVZ7</accession>
<evidence type="ECO:0000313" key="1">
    <source>
        <dbReference type="EMBL" id="OUT11423.1"/>
    </source>
</evidence>
<sequence>MIIKNTFRGAIVLFIQLEQGSAGYSLYQGYNFIGMSGKTFCGYSERLNKYNGLFLTTILDLERNKFSYGRSWTGDRLLKTNILLPAIKINETDFEPDWDFMENYIKTLKFANII</sequence>
<protein>
    <submittedName>
        <fullName evidence="1">Uncharacterized protein</fullName>
    </submittedName>
</protein>
<comment type="caution">
    <text evidence="1">The sequence shown here is derived from an EMBL/GenBank/DDBJ whole genome shotgun (WGS) entry which is preliminary data.</text>
</comment>
<name>A0A1Y5MVZ7_9BACT</name>
<dbReference type="EMBL" id="NDYO01000006">
    <property type="protein sequence ID" value="OUT11423.1"/>
    <property type="molecule type" value="Genomic_DNA"/>
</dbReference>
<organism evidence="1 2">
    <name type="scientific">Campylobacter concisus</name>
    <dbReference type="NCBI Taxonomy" id="199"/>
    <lineage>
        <taxon>Bacteria</taxon>
        <taxon>Pseudomonadati</taxon>
        <taxon>Campylobacterota</taxon>
        <taxon>Epsilonproteobacteria</taxon>
        <taxon>Campylobacterales</taxon>
        <taxon>Campylobacteraceae</taxon>
        <taxon>Campylobacter</taxon>
    </lineage>
</organism>